<keyword evidence="2" id="KW-1185">Reference proteome</keyword>
<protein>
    <recommendedName>
        <fullName evidence="3">C2H2-type domain-containing protein</fullName>
    </recommendedName>
</protein>
<proteinExistence type="predicted"/>
<name>A0ABV0U9J0_9TELE</name>
<organism evidence="1 2">
    <name type="scientific">Ilyodon furcidens</name>
    <name type="common">goldbreast splitfin</name>
    <dbReference type="NCBI Taxonomy" id="33524"/>
    <lineage>
        <taxon>Eukaryota</taxon>
        <taxon>Metazoa</taxon>
        <taxon>Chordata</taxon>
        <taxon>Craniata</taxon>
        <taxon>Vertebrata</taxon>
        <taxon>Euteleostomi</taxon>
        <taxon>Actinopterygii</taxon>
        <taxon>Neopterygii</taxon>
        <taxon>Teleostei</taxon>
        <taxon>Neoteleostei</taxon>
        <taxon>Acanthomorphata</taxon>
        <taxon>Ovalentaria</taxon>
        <taxon>Atherinomorphae</taxon>
        <taxon>Cyprinodontiformes</taxon>
        <taxon>Goodeidae</taxon>
        <taxon>Ilyodon</taxon>
    </lineage>
</organism>
<accession>A0ABV0U9J0</accession>
<evidence type="ECO:0000313" key="2">
    <source>
        <dbReference type="Proteomes" id="UP001482620"/>
    </source>
</evidence>
<evidence type="ECO:0008006" key="3">
    <source>
        <dbReference type="Google" id="ProtNLM"/>
    </source>
</evidence>
<dbReference type="EMBL" id="JAHRIQ010059812">
    <property type="protein sequence ID" value="MEQ2240823.1"/>
    <property type="molecule type" value="Genomic_DNA"/>
</dbReference>
<sequence>MYPSRVGTLSLQFKFTGATIEGEPCSAQPAVSLLLENGNSNLSTTSCQALHIRCSVCGNSFLVDLLLQPILEHTWTHLVKHGGDRFLLWACLPVSRDRLGG</sequence>
<comment type="caution">
    <text evidence="1">The sequence shown here is derived from an EMBL/GenBank/DDBJ whole genome shotgun (WGS) entry which is preliminary data.</text>
</comment>
<gene>
    <name evidence="1" type="ORF">ILYODFUR_019051</name>
</gene>
<evidence type="ECO:0000313" key="1">
    <source>
        <dbReference type="EMBL" id="MEQ2240823.1"/>
    </source>
</evidence>
<reference evidence="1 2" key="1">
    <citation type="submission" date="2021-06" db="EMBL/GenBank/DDBJ databases">
        <authorList>
            <person name="Palmer J.M."/>
        </authorList>
    </citation>
    <scope>NUCLEOTIDE SEQUENCE [LARGE SCALE GENOMIC DNA]</scope>
    <source>
        <strain evidence="2">if_2019</strain>
        <tissue evidence="1">Muscle</tissue>
    </source>
</reference>
<dbReference type="Proteomes" id="UP001482620">
    <property type="component" value="Unassembled WGS sequence"/>
</dbReference>